<dbReference type="Gene3D" id="2.10.25.10">
    <property type="entry name" value="Laminin"/>
    <property type="match status" value="1"/>
</dbReference>
<feature type="domain" description="Wall-associated receptor kinase galacturonan-binding" evidence="13">
    <location>
        <begin position="347"/>
        <end position="400"/>
    </location>
</feature>
<evidence type="ECO:0000256" key="8">
    <source>
        <dbReference type="ARBA" id="ARBA00023136"/>
    </source>
</evidence>
<evidence type="ECO:0000256" key="4">
    <source>
        <dbReference type="ARBA" id="ARBA00022692"/>
    </source>
</evidence>
<dbReference type="CDD" id="cd00054">
    <property type="entry name" value="EGF_CA"/>
    <property type="match status" value="1"/>
</dbReference>
<evidence type="ECO:0000256" key="11">
    <source>
        <dbReference type="SAM" id="Phobius"/>
    </source>
</evidence>
<reference evidence="14 15" key="1">
    <citation type="submission" date="2019-12" db="EMBL/GenBank/DDBJ databases">
        <authorList>
            <person name="Jiao W.-B."/>
            <person name="Schneeberger K."/>
        </authorList>
    </citation>
    <scope>NUCLEOTIDE SEQUENCE [LARGE SCALE GENOMIC DNA]</scope>
    <source>
        <strain evidence="15">cv. C24</strain>
    </source>
</reference>
<dbReference type="GO" id="GO:0030247">
    <property type="term" value="F:polysaccharide binding"/>
    <property type="evidence" value="ECO:0007669"/>
    <property type="project" value="InterPro"/>
</dbReference>
<sequence length="648" mass="71427">MAKASSTLFAVSCSASARFSFLRRSESLKPSVSRARFAVPMAMAAASAATAKKLAPAVIVGGGRVGRALQEMGNGEDLLVKRGEAVPVDFEGPILVCTRNDDLDAVLEATPQSRWKDLVFFQNGMMEPWFESKGLGDTGQVLAYFAVSKLGEPPVDGKTDTNPEGLTAAYGKWASEIAARLQSGGLSCKVLDKEAFQKQMLEKLIWICAFMLVGARHPGASVGTVEKEYRDEVSRLIQELAAAAAAEKGLTFDENMVERLCAYSRAVSHFPTAVKEFKWRNGWFYSLSEKAIAEGQPDPCPLHTEWLKELKDRPRLFEFSAFAGKVVQVGNCGFFASAQDLTVFSSCQSHCGGIAIPYPFGIGKDCYLNNNEWYEVICNRTSGNPLPVLKSINRELVNISLPDDSSDVFGLTRIKNPIGGCESTCDVGFGQRGRNRSCNGYRCCQAKILSDRLQQIGIKIESLDGWFIDRLHNMSVDTGVCYSITEGTSGWSYSNYEACICRYGKYLERSYRSCRCNSGYRGNPYLSSGCTDIDECEEAKAEGSNHCGKGYDCENIPGNFRCKSNKNKRLAIILGISLGFGLLVAIGAWWLYKFIRKQREIKRKKFSKLNGGLLMQQQLVSNEGNIENTRVFSSKELERATENKSIAT</sequence>
<gene>
    <name evidence="14" type="ORF">C24_LOCUS1658</name>
</gene>
<dbReference type="Proteomes" id="UP000434276">
    <property type="component" value="Unassembled WGS sequence"/>
</dbReference>
<keyword evidence="7 11" id="KW-1133">Transmembrane helix</keyword>
<keyword evidence="9" id="KW-1015">Disulfide bond</keyword>
<accession>A0A5S9UQ30</accession>
<keyword evidence="6" id="KW-0418">Kinase</keyword>
<evidence type="ECO:0000256" key="1">
    <source>
        <dbReference type="ARBA" id="ARBA00004479"/>
    </source>
</evidence>
<keyword evidence="5" id="KW-0732">Signal</keyword>
<evidence type="ECO:0000256" key="7">
    <source>
        <dbReference type="ARBA" id="ARBA00022989"/>
    </source>
</evidence>
<dbReference type="PANTHER" id="PTHR34044:SF1">
    <property type="entry name" value="NUCLEAR PROTEIN"/>
    <property type="match status" value="1"/>
</dbReference>
<evidence type="ECO:0000259" key="12">
    <source>
        <dbReference type="Pfam" id="PF08488"/>
    </source>
</evidence>
<evidence type="ECO:0000313" key="15">
    <source>
        <dbReference type="Proteomes" id="UP000434276"/>
    </source>
</evidence>
<dbReference type="GO" id="GO:0004674">
    <property type="term" value="F:protein serine/threonine kinase activity"/>
    <property type="evidence" value="ECO:0007669"/>
    <property type="project" value="UniProtKB-KW"/>
</dbReference>
<keyword evidence="4 11" id="KW-0812">Transmembrane</keyword>
<comment type="subcellular location">
    <subcellularLocation>
        <location evidence="1">Membrane</location>
        <topology evidence="1">Single-pass type I membrane protein</topology>
    </subcellularLocation>
</comment>
<dbReference type="OrthoDB" id="38730at2759"/>
<dbReference type="Pfam" id="PF08488">
    <property type="entry name" value="WAK"/>
    <property type="match status" value="1"/>
</dbReference>
<keyword evidence="2" id="KW-0723">Serine/threonine-protein kinase</keyword>
<dbReference type="GO" id="GO:0016020">
    <property type="term" value="C:membrane"/>
    <property type="evidence" value="ECO:0007669"/>
    <property type="project" value="UniProtKB-SubCell"/>
</dbReference>
<dbReference type="InterPro" id="IPR018097">
    <property type="entry name" value="EGF_Ca-bd_CS"/>
</dbReference>
<dbReference type="EMBL" id="CACSHJ010000087">
    <property type="protein sequence ID" value="CAA0209858.1"/>
    <property type="molecule type" value="Genomic_DNA"/>
</dbReference>
<feature type="domain" description="Wall-associated receptor kinase" evidence="12">
    <location>
        <begin position="435"/>
        <end position="465"/>
    </location>
</feature>
<dbReference type="PANTHER" id="PTHR34044">
    <property type="entry name" value="NUCLEAR PROTEIN"/>
    <property type="match status" value="1"/>
</dbReference>
<protein>
    <submittedName>
        <fullName evidence="14">Uncharacterized protein</fullName>
    </submittedName>
</protein>
<evidence type="ECO:0000313" key="14">
    <source>
        <dbReference type="EMBL" id="CAA0209858.1"/>
    </source>
</evidence>
<keyword evidence="3" id="KW-0808">Transferase</keyword>
<dbReference type="AlphaFoldDB" id="A0A5S9UQ30"/>
<evidence type="ECO:0000256" key="6">
    <source>
        <dbReference type="ARBA" id="ARBA00022777"/>
    </source>
</evidence>
<evidence type="ECO:0000256" key="10">
    <source>
        <dbReference type="ARBA" id="ARBA00023180"/>
    </source>
</evidence>
<keyword evidence="8 11" id="KW-0472">Membrane</keyword>
<dbReference type="GO" id="GO:0005509">
    <property type="term" value="F:calcium ion binding"/>
    <property type="evidence" value="ECO:0007669"/>
    <property type="project" value="InterPro"/>
</dbReference>
<feature type="transmembrane region" description="Helical" evidence="11">
    <location>
        <begin position="570"/>
        <end position="592"/>
    </location>
</feature>
<dbReference type="InterPro" id="IPR013695">
    <property type="entry name" value="WAK"/>
</dbReference>
<dbReference type="Pfam" id="PF13947">
    <property type="entry name" value="GUB_WAK_bind"/>
    <property type="match status" value="1"/>
</dbReference>
<proteinExistence type="predicted"/>
<evidence type="ECO:0000256" key="9">
    <source>
        <dbReference type="ARBA" id="ARBA00023157"/>
    </source>
</evidence>
<evidence type="ECO:0000256" key="5">
    <source>
        <dbReference type="ARBA" id="ARBA00022729"/>
    </source>
</evidence>
<evidence type="ECO:0000259" key="13">
    <source>
        <dbReference type="Pfam" id="PF13947"/>
    </source>
</evidence>
<dbReference type="InterPro" id="IPR025287">
    <property type="entry name" value="WAK_GUB"/>
</dbReference>
<evidence type="ECO:0000256" key="2">
    <source>
        <dbReference type="ARBA" id="ARBA00022527"/>
    </source>
</evidence>
<organism evidence="14 15">
    <name type="scientific">Arabidopsis thaliana</name>
    <name type="common">Mouse-ear cress</name>
    <dbReference type="NCBI Taxonomy" id="3702"/>
    <lineage>
        <taxon>Eukaryota</taxon>
        <taxon>Viridiplantae</taxon>
        <taxon>Streptophyta</taxon>
        <taxon>Embryophyta</taxon>
        <taxon>Tracheophyta</taxon>
        <taxon>Spermatophyta</taxon>
        <taxon>Magnoliopsida</taxon>
        <taxon>eudicotyledons</taxon>
        <taxon>Gunneridae</taxon>
        <taxon>Pentapetalae</taxon>
        <taxon>rosids</taxon>
        <taxon>malvids</taxon>
        <taxon>Brassicales</taxon>
        <taxon>Brassicaceae</taxon>
        <taxon>Camelineae</taxon>
        <taxon>Arabidopsis</taxon>
    </lineage>
</organism>
<name>A0A5S9UQ30_ARATH</name>
<dbReference type="PROSITE" id="PS01187">
    <property type="entry name" value="EGF_CA"/>
    <property type="match status" value="1"/>
</dbReference>
<evidence type="ECO:0000256" key="3">
    <source>
        <dbReference type="ARBA" id="ARBA00022679"/>
    </source>
</evidence>
<keyword evidence="10" id="KW-0325">Glycoprotein</keyword>
<dbReference type="ExpressionAtlas" id="A0A5S9UQ30">
    <property type="expression patterns" value="baseline and differential"/>
</dbReference>